<dbReference type="InterPro" id="IPR006121">
    <property type="entry name" value="HMA_dom"/>
</dbReference>
<dbReference type="FunFam" id="2.70.150.10:FF:000002">
    <property type="entry name" value="Copper-transporting ATPase 1, putative"/>
    <property type="match status" value="1"/>
</dbReference>
<keyword evidence="4 13" id="KW-0812">Transmembrane</keyword>
<evidence type="ECO:0000256" key="4">
    <source>
        <dbReference type="ARBA" id="ARBA00022692"/>
    </source>
</evidence>
<keyword evidence="3" id="KW-0104">Cadmium</keyword>
<proteinExistence type="inferred from homology"/>
<comment type="similarity">
    <text evidence="2 13">Belongs to the cation transport ATPase (P-type) (TC 3.A.3) family. Type IB subfamily.</text>
</comment>
<dbReference type="InterPro" id="IPR036163">
    <property type="entry name" value="HMA_dom_sf"/>
</dbReference>
<name>A0A4Y7R8F7_9FIRM</name>
<evidence type="ECO:0000256" key="10">
    <source>
        <dbReference type="ARBA" id="ARBA00023136"/>
    </source>
</evidence>
<dbReference type="NCBIfam" id="TIGR01494">
    <property type="entry name" value="ATPase_P-type"/>
    <property type="match status" value="1"/>
</dbReference>
<dbReference type="Pfam" id="PF00702">
    <property type="entry name" value="Hydrolase"/>
    <property type="match status" value="1"/>
</dbReference>
<dbReference type="Gene3D" id="2.70.150.10">
    <property type="entry name" value="Calcium-transporting ATPase, cytoplasmic transduction domain A"/>
    <property type="match status" value="1"/>
</dbReference>
<reference evidence="15 16" key="1">
    <citation type="journal article" date="2018" name="Environ. Microbiol.">
        <title>Novel energy conservation strategies and behaviour of Pelotomaculum schinkii driving syntrophic propionate catabolism.</title>
        <authorList>
            <person name="Hidalgo-Ahumada C.A.P."/>
            <person name="Nobu M.K."/>
            <person name="Narihiro T."/>
            <person name="Tamaki H."/>
            <person name="Liu W.T."/>
            <person name="Kamagata Y."/>
            <person name="Stams A.J.M."/>
            <person name="Imachi H."/>
            <person name="Sousa D.Z."/>
        </authorList>
    </citation>
    <scope>NUCLEOTIDE SEQUENCE [LARGE SCALE GENOMIC DNA]</scope>
    <source>
        <strain evidence="15 16">HH</strain>
    </source>
</reference>
<dbReference type="GO" id="GO:0005886">
    <property type="term" value="C:plasma membrane"/>
    <property type="evidence" value="ECO:0007669"/>
    <property type="project" value="UniProtKB-SubCell"/>
</dbReference>
<dbReference type="PANTHER" id="PTHR48085">
    <property type="entry name" value="CADMIUM/ZINC-TRANSPORTING ATPASE HMA2-RELATED"/>
    <property type="match status" value="1"/>
</dbReference>
<evidence type="ECO:0000256" key="2">
    <source>
        <dbReference type="ARBA" id="ARBA00006024"/>
    </source>
</evidence>
<dbReference type="SFLD" id="SFLDG00002">
    <property type="entry name" value="C1.7:_P-type_atpase_like"/>
    <property type="match status" value="1"/>
</dbReference>
<feature type="domain" description="HMA" evidence="14">
    <location>
        <begin position="63"/>
        <end position="126"/>
    </location>
</feature>
<dbReference type="Gene3D" id="3.40.50.1000">
    <property type="entry name" value="HAD superfamily/HAD-like"/>
    <property type="match status" value="1"/>
</dbReference>
<evidence type="ECO:0000256" key="3">
    <source>
        <dbReference type="ARBA" id="ARBA00022539"/>
    </source>
</evidence>
<dbReference type="Pfam" id="PF00403">
    <property type="entry name" value="HMA"/>
    <property type="match status" value="1"/>
</dbReference>
<evidence type="ECO:0000256" key="5">
    <source>
        <dbReference type="ARBA" id="ARBA00022723"/>
    </source>
</evidence>
<evidence type="ECO:0000256" key="8">
    <source>
        <dbReference type="ARBA" id="ARBA00022967"/>
    </source>
</evidence>
<dbReference type="Gene3D" id="3.40.1110.10">
    <property type="entry name" value="Calcium-transporting ATPase, cytoplasmic domain N"/>
    <property type="match status" value="1"/>
</dbReference>
<dbReference type="InterPro" id="IPR059000">
    <property type="entry name" value="ATPase_P-type_domA"/>
</dbReference>
<feature type="transmembrane region" description="Helical" evidence="13">
    <location>
        <begin position="736"/>
        <end position="755"/>
    </location>
</feature>
<protein>
    <recommendedName>
        <fullName evidence="11">Cd(2+)-exporting ATPase</fullName>
        <ecNumber evidence="11">7.2.2.21</ecNumber>
    </recommendedName>
</protein>
<comment type="caution">
    <text evidence="15">The sequence shown here is derived from an EMBL/GenBank/DDBJ whole genome shotgun (WGS) entry which is preliminary data.</text>
</comment>
<dbReference type="GO" id="GO:0005524">
    <property type="term" value="F:ATP binding"/>
    <property type="evidence" value="ECO:0007669"/>
    <property type="project" value="UniProtKB-UniRule"/>
</dbReference>
<dbReference type="Pfam" id="PF00122">
    <property type="entry name" value="E1-E2_ATPase"/>
    <property type="match status" value="1"/>
</dbReference>
<dbReference type="InterPro" id="IPR051014">
    <property type="entry name" value="Cation_Transport_ATPase_IB"/>
</dbReference>
<dbReference type="PRINTS" id="PR00941">
    <property type="entry name" value="CDATPASE"/>
</dbReference>
<feature type="transmembrane region" description="Helical" evidence="13">
    <location>
        <begin position="371"/>
        <end position="391"/>
    </location>
</feature>
<dbReference type="InterPro" id="IPR001757">
    <property type="entry name" value="P_typ_ATPase"/>
</dbReference>
<evidence type="ECO:0000256" key="1">
    <source>
        <dbReference type="ARBA" id="ARBA00004651"/>
    </source>
</evidence>
<dbReference type="PANTHER" id="PTHR48085:SF5">
    <property type="entry name" value="CADMIUM_ZINC-TRANSPORTING ATPASE HMA4-RELATED"/>
    <property type="match status" value="1"/>
</dbReference>
<accession>A0A4Y7R8F7</accession>
<dbReference type="SUPFAM" id="SSF81653">
    <property type="entry name" value="Calcium ATPase, transduction domain A"/>
    <property type="match status" value="1"/>
</dbReference>
<dbReference type="NCBIfam" id="TIGR01525">
    <property type="entry name" value="ATPase-IB_hvy"/>
    <property type="match status" value="1"/>
</dbReference>
<dbReference type="PROSITE" id="PS50846">
    <property type="entry name" value="HMA_2"/>
    <property type="match status" value="1"/>
</dbReference>
<dbReference type="SUPFAM" id="SSF81665">
    <property type="entry name" value="Calcium ATPase, transmembrane domain M"/>
    <property type="match status" value="1"/>
</dbReference>
<dbReference type="CDD" id="cd00371">
    <property type="entry name" value="HMA"/>
    <property type="match status" value="1"/>
</dbReference>
<keyword evidence="10 13" id="KW-0472">Membrane</keyword>
<dbReference type="InterPro" id="IPR036412">
    <property type="entry name" value="HAD-like_sf"/>
</dbReference>
<feature type="transmembrane region" description="Helical" evidence="13">
    <location>
        <begin position="145"/>
        <end position="166"/>
    </location>
</feature>
<dbReference type="GO" id="GO:0008551">
    <property type="term" value="F:P-type cadmium transporter activity"/>
    <property type="evidence" value="ECO:0007669"/>
    <property type="project" value="UniProtKB-EC"/>
</dbReference>
<dbReference type="NCBIfam" id="TIGR01512">
    <property type="entry name" value="ATPase-IB2_Cd"/>
    <property type="match status" value="1"/>
</dbReference>
<evidence type="ECO:0000256" key="9">
    <source>
        <dbReference type="ARBA" id="ARBA00022989"/>
    </source>
</evidence>
<dbReference type="Proteomes" id="UP000298324">
    <property type="component" value="Unassembled WGS sequence"/>
</dbReference>
<keyword evidence="8" id="KW-1278">Translocase</keyword>
<dbReference type="InterPro" id="IPR018303">
    <property type="entry name" value="ATPase_P-typ_P_site"/>
</dbReference>
<dbReference type="InterPro" id="IPR023298">
    <property type="entry name" value="ATPase_P-typ_TM_dom_sf"/>
</dbReference>
<dbReference type="InterPro" id="IPR027256">
    <property type="entry name" value="P-typ_ATPase_IB"/>
</dbReference>
<evidence type="ECO:0000256" key="12">
    <source>
        <dbReference type="ARBA" id="ARBA00049338"/>
    </source>
</evidence>
<keyword evidence="16" id="KW-1185">Reference proteome</keyword>
<evidence type="ECO:0000313" key="16">
    <source>
        <dbReference type="Proteomes" id="UP000298324"/>
    </source>
</evidence>
<dbReference type="PROSITE" id="PS00154">
    <property type="entry name" value="ATPASE_E1_E2"/>
    <property type="match status" value="1"/>
</dbReference>
<dbReference type="GO" id="GO:0046872">
    <property type="term" value="F:metal ion binding"/>
    <property type="evidence" value="ECO:0007669"/>
    <property type="project" value="UniProtKB-KW"/>
</dbReference>
<sequence>MLRPEPLEDPQNKKNTSGTCGLGCCGCRAALPEQQKIPYATPSSVDTAGNSYEAGQANPSHIENSSYRLTGLSCADCAAKLHHKLGELPGIISVQLNFGTAALEVRHTCPAGDIVKVVKKSGYGIEAAGQVKPVGLKGLFYQQSVILTAISGLLLGTALALSLLGIEGPVLPSLYTASILTGGYKAARSGLYALKSFSLDINFLVIVAAAGAVAIGEWSEGATVVFLFSLGNMLQDYTMEKSRNSIRALMSLAPKEAMVKRRGFTISAPIDEILPGDILLVRPGERIAMDGNVLSGCSEVDQSPVTGESLPVAKEPGDKVYAGTVNGRGFMEITVTRTSRDNTLARIISLVEEAQAQRAPSQHFVEAFARIYTPLVIAAAALTGSLPSLVFGQPFAPWFERALILLVISCPCALVISTPVSIVAAISSAARKGVLIKGGAYLEEAGSLKVVAFDKTGTLTTGRPEIKEIFTAPGYTREKLVGIAAAIESCSEHPLAQAIMRLAKERGFDIPQCSAFRSHPGQGATAEIGGVTYLAGNHRLFQGLEIPPLLAQNLYELEEEGKTPVIIGTDSEVIGILAAAESLRDNAANTVKELRQAGIERIVMLTGDNPGAAASAASSLSVDEVHAGLLPEDKLQVVNSLMTQYGKLAMVGDGINDAPSLAAATVGIAMGPTGTDTALETADIALMAGELARIPYIIRLGRSTINIIRQNIAFSVLVKAIFIALTFAGITNLWMAVFADTGAALLVILNGMRLLQADQNKFRSSVA</sequence>
<dbReference type="PRINTS" id="PR00119">
    <property type="entry name" value="CATATPASE"/>
</dbReference>
<dbReference type="RefSeq" id="WP_206663769.1">
    <property type="nucleotide sequence ID" value="NZ_QFGA01000002.1"/>
</dbReference>
<dbReference type="InterPro" id="IPR023214">
    <property type="entry name" value="HAD_sf"/>
</dbReference>
<dbReference type="InterPro" id="IPR008250">
    <property type="entry name" value="ATPase_P-typ_transduc_dom_A_sf"/>
</dbReference>
<feature type="transmembrane region" description="Helical" evidence="13">
    <location>
        <begin position="201"/>
        <end position="234"/>
    </location>
</feature>
<dbReference type="Gene3D" id="3.30.70.100">
    <property type="match status" value="1"/>
</dbReference>
<keyword evidence="15" id="KW-0378">Hydrolase</keyword>
<evidence type="ECO:0000256" key="13">
    <source>
        <dbReference type="RuleBase" id="RU362081"/>
    </source>
</evidence>
<dbReference type="SUPFAM" id="SSF56784">
    <property type="entry name" value="HAD-like"/>
    <property type="match status" value="1"/>
</dbReference>
<evidence type="ECO:0000256" key="7">
    <source>
        <dbReference type="ARBA" id="ARBA00022840"/>
    </source>
</evidence>
<feature type="transmembrane region" description="Helical" evidence="13">
    <location>
        <begin position="712"/>
        <end position="730"/>
    </location>
</feature>
<feature type="transmembrane region" description="Helical" evidence="13">
    <location>
        <begin position="403"/>
        <end position="427"/>
    </location>
</feature>
<dbReference type="SFLD" id="SFLDS00003">
    <property type="entry name" value="Haloacid_Dehalogenase"/>
    <property type="match status" value="1"/>
</dbReference>
<dbReference type="EMBL" id="QFGA01000002">
    <property type="protein sequence ID" value="TEB05255.1"/>
    <property type="molecule type" value="Genomic_DNA"/>
</dbReference>
<dbReference type="SUPFAM" id="SSF55008">
    <property type="entry name" value="HMA, heavy metal-associated domain"/>
    <property type="match status" value="1"/>
</dbReference>
<keyword evidence="5 13" id="KW-0479">Metal-binding</keyword>
<dbReference type="SFLD" id="SFLDF00027">
    <property type="entry name" value="p-type_atpase"/>
    <property type="match status" value="1"/>
</dbReference>
<comment type="catalytic activity">
    <reaction evidence="12">
        <text>Cd(2+)(in) + ATP + H2O = Cd(2+)(out) + ADP + phosphate + H(+)</text>
        <dbReference type="Rhea" id="RHEA:12132"/>
        <dbReference type="ChEBI" id="CHEBI:15377"/>
        <dbReference type="ChEBI" id="CHEBI:15378"/>
        <dbReference type="ChEBI" id="CHEBI:30616"/>
        <dbReference type="ChEBI" id="CHEBI:43474"/>
        <dbReference type="ChEBI" id="CHEBI:48775"/>
        <dbReference type="ChEBI" id="CHEBI:456216"/>
        <dbReference type="EC" id="7.2.2.21"/>
    </reaction>
</comment>
<keyword evidence="13" id="KW-1003">Cell membrane</keyword>
<comment type="subcellular location">
    <subcellularLocation>
        <location evidence="1">Cell membrane</location>
        <topology evidence="1">Multi-pass membrane protein</topology>
    </subcellularLocation>
</comment>
<dbReference type="EC" id="7.2.2.21" evidence="11"/>
<dbReference type="GO" id="GO:0016887">
    <property type="term" value="F:ATP hydrolysis activity"/>
    <property type="evidence" value="ECO:0007669"/>
    <property type="project" value="InterPro"/>
</dbReference>
<keyword evidence="6 13" id="KW-0547">Nucleotide-binding</keyword>
<keyword evidence="9 13" id="KW-1133">Transmembrane helix</keyword>
<organism evidence="15 16">
    <name type="scientific">Pelotomaculum schinkii</name>
    <dbReference type="NCBI Taxonomy" id="78350"/>
    <lineage>
        <taxon>Bacteria</taxon>
        <taxon>Bacillati</taxon>
        <taxon>Bacillota</taxon>
        <taxon>Clostridia</taxon>
        <taxon>Eubacteriales</taxon>
        <taxon>Desulfotomaculaceae</taxon>
        <taxon>Pelotomaculum</taxon>
    </lineage>
</organism>
<dbReference type="InterPro" id="IPR023299">
    <property type="entry name" value="ATPase_P-typ_cyto_dom_N"/>
</dbReference>
<evidence type="ECO:0000256" key="11">
    <source>
        <dbReference type="ARBA" id="ARBA00039103"/>
    </source>
</evidence>
<evidence type="ECO:0000313" key="15">
    <source>
        <dbReference type="EMBL" id="TEB05255.1"/>
    </source>
</evidence>
<dbReference type="AlphaFoldDB" id="A0A4Y7R8F7"/>
<evidence type="ECO:0000259" key="14">
    <source>
        <dbReference type="PROSITE" id="PS50846"/>
    </source>
</evidence>
<keyword evidence="7 13" id="KW-0067">ATP-binding</keyword>
<gene>
    <name evidence="15" type="primary">cadA</name>
    <name evidence="15" type="ORF">Psch_02296</name>
</gene>
<dbReference type="InterPro" id="IPR044492">
    <property type="entry name" value="P_typ_ATPase_HD_dom"/>
</dbReference>
<evidence type="ECO:0000256" key="6">
    <source>
        <dbReference type="ARBA" id="ARBA00022741"/>
    </source>
</evidence>